<sequence length="445" mass="48772">MSLPSALYGQPPNTVDDYFIVKGLYRALDIEDAEPMAGFFFAPHPPPGAVRETRVLAVIIGCVFVILGIIIPTTARLVLRARRSSVLCFGWDDWTILLAAITALSYPITHIILPLVGATCRHVWDMTYQEINYGSYGGAATRTIYYVAVGLIKLSIALFVRRMAHHASRRWQILIDVFIVTVIAYILVTLFWNVFSCNPAPAQWDLAFRGRAAIPPVCGDVALRSHILGGVHVGQGIILLAIPIVVLLKFQLDTAKKIRLYIVWIVGAVQVASALLRELRPSTSKDTSWDYTEILIWTSIDLTLGILLASLPVMDGLLAGNWHKTATGMASDIMSPQRSRNNSDPKQQQPTKGGGTTTVYTTRQKNRSLRNIGTTLGGGGGGSSRLKRTESSESIMQGERRSEDAAMEMGILRTQEIRVLYSMAAERARAEAGSGTAGLDEEDFL</sequence>
<keyword evidence="4 7" id="KW-0472">Membrane</keyword>
<dbReference type="InterPro" id="IPR049326">
    <property type="entry name" value="Rhodopsin_dom_fungi"/>
</dbReference>
<evidence type="ECO:0000256" key="4">
    <source>
        <dbReference type="ARBA" id="ARBA00023136"/>
    </source>
</evidence>
<feature type="compositionally biased region" description="Low complexity" evidence="6">
    <location>
        <begin position="345"/>
        <end position="362"/>
    </location>
</feature>
<evidence type="ECO:0000256" key="1">
    <source>
        <dbReference type="ARBA" id="ARBA00004141"/>
    </source>
</evidence>
<feature type="transmembrane region" description="Helical" evidence="7">
    <location>
        <begin position="144"/>
        <end position="161"/>
    </location>
</feature>
<feature type="transmembrane region" description="Helical" evidence="7">
    <location>
        <begin position="296"/>
        <end position="314"/>
    </location>
</feature>
<proteinExistence type="inferred from homology"/>
<feature type="transmembrane region" description="Helical" evidence="7">
    <location>
        <begin position="260"/>
        <end position="276"/>
    </location>
</feature>
<feature type="transmembrane region" description="Helical" evidence="7">
    <location>
        <begin position="96"/>
        <end position="124"/>
    </location>
</feature>
<name>A0A9P8YFP5_9PEZI</name>
<dbReference type="GeneID" id="70191714"/>
<comment type="similarity">
    <text evidence="5">Belongs to the SAT4 family.</text>
</comment>
<evidence type="ECO:0000256" key="2">
    <source>
        <dbReference type="ARBA" id="ARBA00022692"/>
    </source>
</evidence>
<evidence type="ECO:0000256" key="7">
    <source>
        <dbReference type="SAM" id="Phobius"/>
    </source>
</evidence>
<evidence type="ECO:0000313" key="9">
    <source>
        <dbReference type="EMBL" id="KAH7038374.1"/>
    </source>
</evidence>
<dbReference type="Pfam" id="PF20684">
    <property type="entry name" value="Fung_rhodopsin"/>
    <property type="match status" value="1"/>
</dbReference>
<evidence type="ECO:0000256" key="6">
    <source>
        <dbReference type="SAM" id="MobiDB-lite"/>
    </source>
</evidence>
<comment type="caution">
    <text evidence="9">The sequence shown here is derived from an EMBL/GenBank/DDBJ whole genome shotgun (WGS) entry which is preliminary data.</text>
</comment>
<dbReference type="AlphaFoldDB" id="A0A9P8YFP5"/>
<feature type="region of interest" description="Disordered" evidence="6">
    <location>
        <begin position="333"/>
        <end position="403"/>
    </location>
</feature>
<dbReference type="EMBL" id="JAGTJQ010000002">
    <property type="protein sequence ID" value="KAH7038374.1"/>
    <property type="molecule type" value="Genomic_DNA"/>
</dbReference>
<dbReference type="InterPro" id="IPR052337">
    <property type="entry name" value="SAT4-like"/>
</dbReference>
<protein>
    <recommendedName>
        <fullName evidence="8">Rhodopsin domain-containing protein</fullName>
    </recommendedName>
</protein>
<dbReference type="GO" id="GO:0016020">
    <property type="term" value="C:membrane"/>
    <property type="evidence" value="ECO:0007669"/>
    <property type="project" value="UniProtKB-SubCell"/>
</dbReference>
<feature type="transmembrane region" description="Helical" evidence="7">
    <location>
        <begin position="227"/>
        <end position="248"/>
    </location>
</feature>
<organism evidence="9 10">
    <name type="scientific">Microdochium trichocladiopsis</name>
    <dbReference type="NCBI Taxonomy" id="1682393"/>
    <lineage>
        <taxon>Eukaryota</taxon>
        <taxon>Fungi</taxon>
        <taxon>Dikarya</taxon>
        <taxon>Ascomycota</taxon>
        <taxon>Pezizomycotina</taxon>
        <taxon>Sordariomycetes</taxon>
        <taxon>Xylariomycetidae</taxon>
        <taxon>Xylariales</taxon>
        <taxon>Microdochiaceae</taxon>
        <taxon>Microdochium</taxon>
    </lineage>
</organism>
<feature type="domain" description="Rhodopsin" evidence="8">
    <location>
        <begin position="76"/>
        <end position="318"/>
    </location>
</feature>
<evidence type="ECO:0000259" key="8">
    <source>
        <dbReference type="Pfam" id="PF20684"/>
    </source>
</evidence>
<dbReference type="PANTHER" id="PTHR33048:SF129">
    <property type="entry name" value="INTEGRAL MEMBRANE PROTEIN-RELATED"/>
    <property type="match status" value="1"/>
</dbReference>
<dbReference type="PANTHER" id="PTHR33048">
    <property type="entry name" value="PTH11-LIKE INTEGRAL MEMBRANE PROTEIN (AFU_ORTHOLOGUE AFUA_5G11245)"/>
    <property type="match status" value="1"/>
</dbReference>
<evidence type="ECO:0000256" key="5">
    <source>
        <dbReference type="ARBA" id="ARBA00038359"/>
    </source>
</evidence>
<accession>A0A9P8YFP5</accession>
<dbReference type="RefSeq" id="XP_046017495.1">
    <property type="nucleotide sequence ID" value="XM_046162168.1"/>
</dbReference>
<reference evidence="9" key="1">
    <citation type="journal article" date="2021" name="Nat. Commun.">
        <title>Genetic determinants of endophytism in the Arabidopsis root mycobiome.</title>
        <authorList>
            <person name="Mesny F."/>
            <person name="Miyauchi S."/>
            <person name="Thiergart T."/>
            <person name="Pickel B."/>
            <person name="Atanasova L."/>
            <person name="Karlsson M."/>
            <person name="Huettel B."/>
            <person name="Barry K.W."/>
            <person name="Haridas S."/>
            <person name="Chen C."/>
            <person name="Bauer D."/>
            <person name="Andreopoulos W."/>
            <person name="Pangilinan J."/>
            <person name="LaButti K."/>
            <person name="Riley R."/>
            <person name="Lipzen A."/>
            <person name="Clum A."/>
            <person name="Drula E."/>
            <person name="Henrissat B."/>
            <person name="Kohler A."/>
            <person name="Grigoriev I.V."/>
            <person name="Martin F.M."/>
            <person name="Hacquard S."/>
        </authorList>
    </citation>
    <scope>NUCLEOTIDE SEQUENCE</scope>
    <source>
        <strain evidence="9">MPI-CAGE-CH-0230</strain>
    </source>
</reference>
<evidence type="ECO:0000313" key="10">
    <source>
        <dbReference type="Proteomes" id="UP000756346"/>
    </source>
</evidence>
<evidence type="ECO:0000256" key="3">
    <source>
        <dbReference type="ARBA" id="ARBA00022989"/>
    </source>
</evidence>
<gene>
    <name evidence="9" type="ORF">B0I36DRAFT_420836</name>
</gene>
<dbReference type="OrthoDB" id="444631at2759"/>
<dbReference type="Proteomes" id="UP000756346">
    <property type="component" value="Unassembled WGS sequence"/>
</dbReference>
<feature type="compositionally biased region" description="Polar residues" evidence="6">
    <location>
        <begin position="334"/>
        <end position="344"/>
    </location>
</feature>
<comment type="subcellular location">
    <subcellularLocation>
        <location evidence="1">Membrane</location>
        <topology evidence="1">Multi-pass membrane protein</topology>
    </subcellularLocation>
</comment>
<keyword evidence="2 7" id="KW-0812">Transmembrane</keyword>
<feature type="transmembrane region" description="Helical" evidence="7">
    <location>
        <begin position="173"/>
        <end position="195"/>
    </location>
</feature>
<feature type="transmembrane region" description="Helical" evidence="7">
    <location>
        <begin position="55"/>
        <end position="75"/>
    </location>
</feature>
<keyword evidence="3 7" id="KW-1133">Transmembrane helix</keyword>
<keyword evidence="10" id="KW-1185">Reference proteome</keyword>